<organism evidence="3 4">
    <name type="scientific">Calidifontibacter indicus</name>
    <dbReference type="NCBI Taxonomy" id="419650"/>
    <lineage>
        <taxon>Bacteria</taxon>
        <taxon>Bacillati</taxon>
        <taxon>Actinomycetota</taxon>
        <taxon>Actinomycetes</taxon>
        <taxon>Micrococcales</taxon>
        <taxon>Dermacoccaceae</taxon>
        <taxon>Calidifontibacter</taxon>
    </lineage>
</organism>
<feature type="compositionally biased region" description="Low complexity" evidence="1">
    <location>
        <begin position="31"/>
        <end position="84"/>
    </location>
</feature>
<protein>
    <submittedName>
        <fullName evidence="3">Uncharacterized protein DUF1795</fullName>
    </submittedName>
</protein>
<dbReference type="AlphaFoldDB" id="A0A3D9UTU6"/>
<keyword evidence="2" id="KW-0732">Signal</keyword>
<feature type="region of interest" description="Disordered" evidence="1">
    <location>
        <begin position="23"/>
        <end position="89"/>
    </location>
</feature>
<proteinExistence type="predicted"/>
<evidence type="ECO:0000313" key="4">
    <source>
        <dbReference type="Proteomes" id="UP000256253"/>
    </source>
</evidence>
<dbReference type="InterPro" id="IPR016123">
    <property type="entry name" value="Mog1/PsbP_a/b/a-sand"/>
</dbReference>
<sequence length="233" mass="23491">MRLRICVAAAATALTLTSCASDAPVTVNTNSSTTQSSATSTGSSSSSTTESSTSSSEPSTSTSSSSSETSSSSTSQSPSSSAGSVPAGAEADSKGEFYVTKPSGWSKASVPNAQISLAIKADAQTDGVFTNLNVTSAPAASGQDVSAYTSAGATQMRQQGATVTPVADRKIGGEDAKGYLVERTYSGAKLAQTQYFVQKGSTVYIATMTSAASQKANADSTMNSILGSWTWTK</sequence>
<evidence type="ECO:0000256" key="2">
    <source>
        <dbReference type="SAM" id="SignalP"/>
    </source>
</evidence>
<dbReference type="Gene3D" id="3.40.1000.10">
    <property type="entry name" value="Mog1/PsbP, alpha/beta/alpha sandwich"/>
    <property type="match status" value="1"/>
</dbReference>
<name>A0A3D9UTU6_9MICO</name>
<feature type="signal peptide" evidence="2">
    <location>
        <begin position="1"/>
        <end position="20"/>
    </location>
</feature>
<dbReference type="EMBL" id="QTUA01000001">
    <property type="protein sequence ID" value="REF31953.1"/>
    <property type="molecule type" value="Genomic_DNA"/>
</dbReference>
<reference evidence="3 4" key="1">
    <citation type="submission" date="2018-08" db="EMBL/GenBank/DDBJ databases">
        <title>Sequencing the genomes of 1000 actinobacteria strains.</title>
        <authorList>
            <person name="Klenk H.-P."/>
        </authorList>
    </citation>
    <scope>NUCLEOTIDE SEQUENCE [LARGE SCALE GENOMIC DNA]</scope>
    <source>
        <strain evidence="3 4">DSM 22967</strain>
    </source>
</reference>
<feature type="chain" id="PRO_5017548725" evidence="2">
    <location>
        <begin position="21"/>
        <end position="233"/>
    </location>
</feature>
<dbReference type="OrthoDB" id="5148762at2"/>
<gene>
    <name evidence="3" type="ORF">DFJ65_3044</name>
</gene>
<keyword evidence="4" id="KW-1185">Reference proteome</keyword>
<dbReference type="PROSITE" id="PS51257">
    <property type="entry name" value="PROKAR_LIPOPROTEIN"/>
    <property type="match status" value="1"/>
</dbReference>
<comment type="caution">
    <text evidence="3">The sequence shown here is derived from an EMBL/GenBank/DDBJ whole genome shotgun (WGS) entry which is preliminary data.</text>
</comment>
<evidence type="ECO:0000313" key="3">
    <source>
        <dbReference type="EMBL" id="REF31953.1"/>
    </source>
</evidence>
<dbReference type="SUPFAM" id="SSF55724">
    <property type="entry name" value="Mog1p/PsbP-like"/>
    <property type="match status" value="1"/>
</dbReference>
<evidence type="ECO:0000256" key="1">
    <source>
        <dbReference type="SAM" id="MobiDB-lite"/>
    </source>
</evidence>
<dbReference type="Proteomes" id="UP000256253">
    <property type="component" value="Unassembled WGS sequence"/>
</dbReference>
<accession>A0A3D9UTU6</accession>